<dbReference type="Proteomes" id="UP000195137">
    <property type="component" value="Unassembled WGS sequence"/>
</dbReference>
<comment type="caution">
    <text evidence="1">The sequence shown here is derived from an EMBL/GenBank/DDBJ whole genome shotgun (WGS) entry which is preliminary data.</text>
</comment>
<gene>
    <name evidence="1" type="ORF">AMET1_0405</name>
</gene>
<accession>A0A1Y3GH38</accession>
<protein>
    <submittedName>
        <fullName evidence="1">Uncharacterized protein</fullName>
    </submittedName>
</protein>
<dbReference type="RefSeq" id="WP_086636816.1">
    <property type="nucleotide sequence ID" value="NZ_MRZU01000003.1"/>
</dbReference>
<proteinExistence type="predicted"/>
<evidence type="ECO:0000313" key="2">
    <source>
        <dbReference type="Proteomes" id="UP000195137"/>
    </source>
</evidence>
<dbReference type="EMBL" id="MRZU01000003">
    <property type="protein sequence ID" value="OUJ18755.1"/>
    <property type="molecule type" value="Genomic_DNA"/>
</dbReference>
<organism evidence="1 2">
    <name type="scientific">Methanonatronarchaeum thermophilum</name>
    <dbReference type="NCBI Taxonomy" id="1927129"/>
    <lineage>
        <taxon>Archaea</taxon>
        <taxon>Methanobacteriati</taxon>
        <taxon>Methanobacteriota</taxon>
        <taxon>Methanonatronarchaeia</taxon>
        <taxon>Methanonatronarchaeales</taxon>
        <taxon>Methanonatronarchaeaceae</taxon>
        <taxon>Methanonatronarchaeum</taxon>
    </lineage>
</organism>
<reference evidence="1 2" key="1">
    <citation type="submission" date="2016-12" db="EMBL/GenBank/DDBJ databases">
        <title>Discovery of methanogenic haloarchaea.</title>
        <authorList>
            <person name="Sorokin D.Y."/>
            <person name="Makarova K.S."/>
            <person name="Abbas B."/>
            <person name="Ferrer M."/>
            <person name="Golyshin P.N."/>
        </authorList>
    </citation>
    <scope>NUCLEOTIDE SEQUENCE [LARGE SCALE GENOMIC DNA]</scope>
    <source>
        <strain evidence="1">AMET1</strain>
    </source>
</reference>
<evidence type="ECO:0000313" key="1">
    <source>
        <dbReference type="EMBL" id="OUJ18755.1"/>
    </source>
</evidence>
<name>A0A1Y3GH38_9EURY</name>
<dbReference type="AlphaFoldDB" id="A0A1Y3GH38"/>
<sequence length="67" mass="7909">MNQTTNQKNIKIRKARESDAEKTAPLILDAFDTEKELLGKTKEERIKTIEKMWLCCNPFEFGWCFKV</sequence>
<keyword evidence="2" id="KW-1185">Reference proteome</keyword>